<evidence type="ECO:0000313" key="2">
    <source>
        <dbReference type="EMBL" id="JAC94742.1"/>
    </source>
</evidence>
<keyword evidence="1" id="KW-0732">Signal</keyword>
<reference evidence="2" key="2">
    <citation type="submission" date="2014-09" db="EMBL/GenBank/DDBJ databases">
        <authorList>
            <person name="Gonzales D.T.T."/>
            <person name="Saloma C.P."/>
        </authorList>
    </citation>
    <scope>NUCLEOTIDE SEQUENCE</scope>
    <source>
        <tissue evidence="2">Venom duct</tissue>
    </source>
</reference>
<sequence>MATTMTVVLVILVLLPLVETLPQDTDGHAMYKPTSQLSSFMDILNRRMLTRRRYHCPANTCSNVGECPNNCNECSPVSTGPLKRCKRV</sequence>
<evidence type="ECO:0000256" key="1">
    <source>
        <dbReference type="SAM" id="SignalP"/>
    </source>
</evidence>
<feature type="chain" id="PRO_5001937746" evidence="1">
    <location>
        <begin position="21"/>
        <end position="88"/>
    </location>
</feature>
<dbReference type="AlphaFoldDB" id="A0A098LW92"/>
<protein>
    <submittedName>
        <fullName evidence="2">Gsp_52 putative toxin</fullName>
    </submittedName>
</protein>
<feature type="signal peptide" evidence="1">
    <location>
        <begin position="1"/>
        <end position="20"/>
    </location>
</feature>
<reference evidence="2" key="1">
    <citation type="journal article" date="2014" name="Toxicon">
        <title>A bioinformatics survey for conotoxin-like sequences in three turrid snail venom duct transcriptomes.</title>
        <authorList>
            <person name="Gonzales D.T."/>
            <person name="Saloma C.P."/>
        </authorList>
    </citation>
    <scope>NUCLEOTIDE SEQUENCE</scope>
    <source>
        <tissue evidence="2">Venom duct</tissue>
    </source>
</reference>
<proteinExistence type="predicted"/>
<accession>A0A098LW92</accession>
<dbReference type="EMBL" id="GBRA01000052">
    <property type="protein sequence ID" value="JAC94742.1"/>
    <property type="molecule type" value="Transcribed_RNA"/>
</dbReference>
<name>A0A098LW92_GEMSP</name>
<organism evidence="2">
    <name type="scientific">Gemmula speciosa</name>
    <name type="common">Splendid gem-turris</name>
    <name type="synonym">Pleurotoma speciosa</name>
    <dbReference type="NCBI Taxonomy" id="439592"/>
    <lineage>
        <taxon>Eukaryota</taxon>
        <taxon>Metazoa</taxon>
        <taxon>Spiralia</taxon>
        <taxon>Lophotrochozoa</taxon>
        <taxon>Mollusca</taxon>
        <taxon>Gastropoda</taxon>
        <taxon>Caenogastropoda</taxon>
        <taxon>Neogastropoda</taxon>
        <taxon>Conoidea</taxon>
        <taxon>Turridae</taxon>
        <taxon>Gemmula</taxon>
    </lineage>
</organism>